<dbReference type="CDD" id="cd05305">
    <property type="entry name" value="L-AlaDH"/>
    <property type="match status" value="1"/>
</dbReference>
<dbReference type="FunFam" id="3.40.50.720:FF:000049">
    <property type="entry name" value="Alanine dehydrogenase"/>
    <property type="match status" value="1"/>
</dbReference>
<dbReference type="SUPFAM" id="SSF52283">
    <property type="entry name" value="Formate/glycerate dehydrogenase catalytic domain-like"/>
    <property type="match status" value="1"/>
</dbReference>
<keyword evidence="12" id="KW-1185">Reference proteome</keyword>
<dbReference type="PANTHER" id="PTHR42795:SF1">
    <property type="entry name" value="ALANINE DEHYDROGENASE"/>
    <property type="match status" value="1"/>
</dbReference>
<evidence type="ECO:0000256" key="5">
    <source>
        <dbReference type="PIRNR" id="PIRNR000183"/>
    </source>
</evidence>
<evidence type="ECO:0000256" key="2">
    <source>
        <dbReference type="ARBA" id="ARBA00012897"/>
    </source>
</evidence>
<dbReference type="GO" id="GO:0042853">
    <property type="term" value="P:L-alanine catabolic process"/>
    <property type="evidence" value="ECO:0007669"/>
    <property type="project" value="InterPro"/>
</dbReference>
<dbReference type="GO" id="GO:0000166">
    <property type="term" value="F:nucleotide binding"/>
    <property type="evidence" value="ECO:0007669"/>
    <property type="project" value="UniProtKB-KW"/>
</dbReference>
<dbReference type="SUPFAM" id="SSF51735">
    <property type="entry name" value="NAD(P)-binding Rossmann-fold domains"/>
    <property type="match status" value="1"/>
</dbReference>
<name>A0A918XCR1_9GAMM</name>
<evidence type="ECO:0000256" key="7">
    <source>
        <dbReference type="PIRSR" id="PIRSR000183-2"/>
    </source>
</evidence>
<dbReference type="AlphaFoldDB" id="A0A918XCR1"/>
<comment type="caution">
    <text evidence="11">The sequence shown here is derived from an EMBL/GenBank/DDBJ whole genome shotgun (WGS) entry which is preliminary data.</text>
</comment>
<dbReference type="Pfam" id="PF05222">
    <property type="entry name" value="AlaDh_PNT_N"/>
    <property type="match status" value="1"/>
</dbReference>
<feature type="binding site" evidence="8">
    <location>
        <position position="198"/>
    </location>
    <ligand>
        <name>NAD(+)</name>
        <dbReference type="ChEBI" id="CHEBI:57540"/>
    </ligand>
</feature>
<dbReference type="Pfam" id="PF01262">
    <property type="entry name" value="AlaDh_PNT_C"/>
    <property type="match status" value="1"/>
</dbReference>
<dbReference type="Proteomes" id="UP000644693">
    <property type="component" value="Unassembled WGS sequence"/>
</dbReference>
<dbReference type="NCBIfam" id="TIGR00518">
    <property type="entry name" value="alaDH"/>
    <property type="match status" value="1"/>
</dbReference>
<dbReference type="GO" id="GO:0000286">
    <property type="term" value="F:alanine dehydrogenase activity"/>
    <property type="evidence" value="ECO:0007669"/>
    <property type="project" value="UniProtKB-UniRule"/>
</dbReference>
<dbReference type="EC" id="1.4.1.1" evidence="2 5"/>
<dbReference type="InterPro" id="IPR008141">
    <property type="entry name" value="Ala_DH"/>
</dbReference>
<evidence type="ECO:0000256" key="6">
    <source>
        <dbReference type="PIRSR" id="PIRSR000183-1"/>
    </source>
</evidence>
<dbReference type="InterPro" id="IPR007886">
    <property type="entry name" value="AlaDH/PNT_N"/>
</dbReference>
<dbReference type="EMBL" id="BMYM01000001">
    <property type="protein sequence ID" value="GHD26080.1"/>
    <property type="molecule type" value="Genomic_DNA"/>
</dbReference>
<sequence>MLIGVPKEIKNHEYRIGLTPAGVKELVSHGHQVMVQSNGGEAIGFDNNQYVAAGAEIVSEAPEIFARADMIIKVKEPQPNECRMLRQSQTVFTYLHLAPDPEQARLLLESGATCIAYETVTSNGRGLPLLAPMSEVAGRMSVQAGAHNLEKAQGGNGMLLGGVPGVEPAKVLVIGGGVVGINAARMAMGLGADVTLLDRSLDRLKELDMIFGGRLKTVYSTEDAIERHALEADLVVGAVLIPGAAAPKLITRELVSRMKKGAVMVDVAIDQGGCFETSRATTHQEPTYVVDGVVHYCVANMPGGVARSSTMALTNATLPYALALADKGVDVALADDEHLRNGLNVHAGMVTYEAVADALGYDYVSAMDALARAALQQTA</sequence>
<feature type="domain" description="Alanine dehydrogenase/pyridine nucleotide transhydrogenase N-terminal" evidence="10">
    <location>
        <begin position="4"/>
        <end position="137"/>
    </location>
</feature>
<feature type="binding site" evidence="8">
    <location>
        <position position="220"/>
    </location>
    <ligand>
        <name>NAD(+)</name>
        <dbReference type="ChEBI" id="CHEBI:57540"/>
    </ligand>
</feature>
<dbReference type="PANTHER" id="PTHR42795">
    <property type="entry name" value="ALANINE DEHYDROGENASE"/>
    <property type="match status" value="1"/>
</dbReference>
<dbReference type="Gene3D" id="3.40.50.720">
    <property type="entry name" value="NAD(P)-binding Rossmann-like Domain"/>
    <property type="match status" value="2"/>
</dbReference>
<dbReference type="GO" id="GO:0005886">
    <property type="term" value="C:plasma membrane"/>
    <property type="evidence" value="ECO:0007669"/>
    <property type="project" value="TreeGrafter"/>
</dbReference>
<accession>A0A918XCR1</accession>
<feature type="binding site" evidence="7">
    <location>
        <position position="15"/>
    </location>
    <ligand>
        <name>substrate</name>
    </ligand>
</feature>
<dbReference type="PROSITE" id="PS00837">
    <property type="entry name" value="ALADH_PNT_2"/>
    <property type="match status" value="1"/>
</dbReference>
<proteinExistence type="inferred from homology"/>
<dbReference type="RefSeq" id="WP_189474418.1">
    <property type="nucleotide sequence ID" value="NZ_BMYM01000001.1"/>
</dbReference>
<evidence type="ECO:0000256" key="8">
    <source>
        <dbReference type="PIRSR" id="PIRSR000183-3"/>
    </source>
</evidence>
<feature type="binding site" evidence="8">
    <location>
        <begin position="267"/>
        <end position="270"/>
    </location>
    <ligand>
        <name>NAD(+)</name>
        <dbReference type="ChEBI" id="CHEBI:57540"/>
    </ligand>
</feature>
<feature type="binding site" evidence="8">
    <location>
        <begin position="239"/>
        <end position="240"/>
    </location>
    <ligand>
        <name>NAD(+)</name>
        <dbReference type="ChEBI" id="CHEBI:57540"/>
    </ligand>
</feature>
<feature type="binding site" evidence="8">
    <location>
        <position position="134"/>
    </location>
    <ligand>
        <name>NAD(+)</name>
        <dbReference type="ChEBI" id="CHEBI:57540"/>
    </ligand>
</feature>
<evidence type="ECO:0000313" key="12">
    <source>
        <dbReference type="Proteomes" id="UP000644693"/>
    </source>
</evidence>
<dbReference type="SMART" id="SM01003">
    <property type="entry name" value="AlaDh_PNT_N"/>
    <property type="match status" value="1"/>
</dbReference>
<organism evidence="11 12">
    <name type="scientific">Parahalioglobus pacificus</name>
    <dbReference type="NCBI Taxonomy" id="930806"/>
    <lineage>
        <taxon>Bacteria</taxon>
        <taxon>Pseudomonadati</taxon>
        <taxon>Pseudomonadota</taxon>
        <taxon>Gammaproteobacteria</taxon>
        <taxon>Cellvibrionales</taxon>
        <taxon>Halieaceae</taxon>
        <taxon>Parahalioglobus</taxon>
    </lineage>
</organism>
<evidence type="ECO:0000256" key="1">
    <source>
        <dbReference type="ARBA" id="ARBA00005689"/>
    </source>
</evidence>
<comment type="similarity">
    <text evidence="1 5">Belongs to the AlaDH/PNT family.</text>
</comment>
<feature type="binding site" evidence="8">
    <location>
        <begin position="298"/>
        <end position="301"/>
    </location>
    <ligand>
        <name>NAD(+)</name>
        <dbReference type="ChEBI" id="CHEBI:57540"/>
    </ligand>
</feature>
<evidence type="ECO:0000256" key="3">
    <source>
        <dbReference type="ARBA" id="ARBA00023002"/>
    </source>
</evidence>
<feature type="binding site" evidence="7">
    <location>
        <position position="75"/>
    </location>
    <ligand>
        <name>substrate</name>
    </ligand>
</feature>
<feature type="domain" description="Alanine dehydrogenase/pyridine nucleotide transhydrogenase NAD(H)-binding" evidence="9">
    <location>
        <begin position="149"/>
        <end position="297"/>
    </location>
</feature>
<evidence type="ECO:0000259" key="9">
    <source>
        <dbReference type="SMART" id="SM01002"/>
    </source>
</evidence>
<reference evidence="11" key="1">
    <citation type="journal article" date="2014" name="Int. J. Syst. Evol. Microbiol.">
        <title>Complete genome sequence of Corynebacterium casei LMG S-19264T (=DSM 44701T), isolated from a smear-ripened cheese.</title>
        <authorList>
            <consortium name="US DOE Joint Genome Institute (JGI-PGF)"/>
            <person name="Walter F."/>
            <person name="Albersmeier A."/>
            <person name="Kalinowski J."/>
            <person name="Ruckert C."/>
        </authorList>
    </citation>
    <scope>NUCLEOTIDE SEQUENCE</scope>
    <source>
        <strain evidence="11">KCTC 23430</strain>
    </source>
</reference>
<dbReference type="InterPro" id="IPR007698">
    <property type="entry name" value="AlaDH/PNT_NAD(H)-bd"/>
</dbReference>
<feature type="active site" description="Proton donor/acceptor" evidence="6">
    <location>
        <position position="270"/>
    </location>
</feature>
<evidence type="ECO:0000313" key="11">
    <source>
        <dbReference type="EMBL" id="GHD26080.1"/>
    </source>
</evidence>
<keyword evidence="8" id="KW-0547">Nucleotide-binding</keyword>
<protein>
    <recommendedName>
        <fullName evidence="2 5">Alanine dehydrogenase</fullName>
        <ecNumber evidence="2 5">1.4.1.1</ecNumber>
    </recommendedName>
</protein>
<dbReference type="PIRSF" id="PIRSF000183">
    <property type="entry name" value="Alanine_dh"/>
    <property type="match status" value="1"/>
</dbReference>
<keyword evidence="3 5" id="KW-0560">Oxidoreductase</keyword>
<dbReference type="InterPro" id="IPR036291">
    <property type="entry name" value="NAD(P)-bd_dom_sf"/>
</dbReference>
<feature type="binding site" evidence="8">
    <location>
        <position position="203"/>
    </location>
    <ligand>
        <name>NAD(+)</name>
        <dbReference type="ChEBI" id="CHEBI:57540"/>
    </ligand>
</feature>
<evidence type="ECO:0000256" key="4">
    <source>
        <dbReference type="ARBA" id="ARBA00023027"/>
    </source>
</evidence>
<keyword evidence="4 5" id="KW-0520">NAD</keyword>
<feature type="binding site" evidence="8">
    <location>
        <position position="279"/>
    </location>
    <ligand>
        <name>NAD(+)</name>
        <dbReference type="ChEBI" id="CHEBI:57540"/>
    </ligand>
</feature>
<gene>
    <name evidence="11" type="primary">ald</name>
    <name evidence="11" type="ORF">GCM10007053_02600</name>
</gene>
<comment type="catalytic activity">
    <reaction evidence="5">
        <text>L-alanine + NAD(+) + H2O = pyruvate + NH4(+) + NADH + H(+)</text>
        <dbReference type="Rhea" id="RHEA:18405"/>
        <dbReference type="ChEBI" id="CHEBI:15361"/>
        <dbReference type="ChEBI" id="CHEBI:15377"/>
        <dbReference type="ChEBI" id="CHEBI:15378"/>
        <dbReference type="ChEBI" id="CHEBI:28938"/>
        <dbReference type="ChEBI" id="CHEBI:57540"/>
        <dbReference type="ChEBI" id="CHEBI:57945"/>
        <dbReference type="ChEBI" id="CHEBI:57972"/>
        <dbReference type="EC" id="1.4.1.1"/>
    </reaction>
</comment>
<dbReference type="InterPro" id="IPR008143">
    <property type="entry name" value="Ala_DH/PNT_CS2"/>
</dbReference>
<reference evidence="11" key="2">
    <citation type="submission" date="2020-09" db="EMBL/GenBank/DDBJ databases">
        <authorList>
            <person name="Sun Q."/>
            <person name="Kim S."/>
        </authorList>
    </citation>
    <scope>NUCLEOTIDE SEQUENCE</scope>
    <source>
        <strain evidence="11">KCTC 23430</strain>
    </source>
</reference>
<dbReference type="SMART" id="SM01002">
    <property type="entry name" value="AlaDh_PNT_C"/>
    <property type="match status" value="1"/>
</dbReference>
<evidence type="ECO:0000259" key="10">
    <source>
        <dbReference type="SMART" id="SM01003"/>
    </source>
</evidence>
<feature type="active site" description="Proton donor/acceptor" evidence="6">
    <location>
        <position position="96"/>
    </location>
</feature>